<evidence type="ECO:0000259" key="8">
    <source>
        <dbReference type="Pfam" id="PF01529"/>
    </source>
</evidence>
<evidence type="ECO:0000313" key="9">
    <source>
        <dbReference type="EMBL" id="KAJ5073851.1"/>
    </source>
</evidence>
<name>A0A9Q0LI89_ANAIG</name>
<dbReference type="Proteomes" id="UP001149090">
    <property type="component" value="Unassembled WGS sequence"/>
</dbReference>
<keyword evidence="6 7" id="KW-0012">Acyltransferase</keyword>
<dbReference type="EC" id="2.3.1.225" evidence="7"/>
<organism evidence="9 10">
    <name type="scientific">Anaeramoeba ignava</name>
    <name type="common">Anaerobic marine amoeba</name>
    <dbReference type="NCBI Taxonomy" id="1746090"/>
    <lineage>
        <taxon>Eukaryota</taxon>
        <taxon>Metamonada</taxon>
        <taxon>Anaeramoebidae</taxon>
        <taxon>Anaeramoeba</taxon>
    </lineage>
</organism>
<evidence type="ECO:0000256" key="5">
    <source>
        <dbReference type="ARBA" id="ARBA00023136"/>
    </source>
</evidence>
<evidence type="ECO:0000256" key="1">
    <source>
        <dbReference type="ARBA" id="ARBA00004141"/>
    </source>
</evidence>
<dbReference type="OrthoDB" id="9909019at2759"/>
<evidence type="ECO:0000256" key="6">
    <source>
        <dbReference type="ARBA" id="ARBA00023315"/>
    </source>
</evidence>
<dbReference type="InterPro" id="IPR039859">
    <property type="entry name" value="PFA4/ZDH16/20/ERF2-like"/>
</dbReference>
<comment type="catalytic activity">
    <reaction evidence="7">
        <text>L-cysteinyl-[protein] + hexadecanoyl-CoA = S-hexadecanoyl-L-cysteinyl-[protein] + CoA</text>
        <dbReference type="Rhea" id="RHEA:36683"/>
        <dbReference type="Rhea" id="RHEA-COMP:10131"/>
        <dbReference type="Rhea" id="RHEA-COMP:11032"/>
        <dbReference type="ChEBI" id="CHEBI:29950"/>
        <dbReference type="ChEBI" id="CHEBI:57287"/>
        <dbReference type="ChEBI" id="CHEBI:57379"/>
        <dbReference type="ChEBI" id="CHEBI:74151"/>
        <dbReference type="EC" id="2.3.1.225"/>
    </reaction>
</comment>
<dbReference type="PROSITE" id="PS50216">
    <property type="entry name" value="DHHC"/>
    <property type="match status" value="1"/>
</dbReference>
<comment type="similarity">
    <text evidence="7">Belongs to the DHHC palmitoyltransferase family.</text>
</comment>
<dbReference type="InterPro" id="IPR001594">
    <property type="entry name" value="Palmitoyltrfase_DHHC"/>
</dbReference>
<evidence type="ECO:0000256" key="2">
    <source>
        <dbReference type="ARBA" id="ARBA00022679"/>
    </source>
</evidence>
<dbReference type="GO" id="GO:0019706">
    <property type="term" value="F:protein-cysteine S-palmitoyltransferase activity"/>
    <property type="evidence" value="ECO:0007669"/>
    <property type="project" value="UniProtKB-EC"/>
</dbReference>
<dbReference type="EMBL" id="JAPDFW010000072">
    <property type="protein sequence ID" value="KAJ5073851.1"/>
    <property type="molecule type" value="Genomic_DNA"/>
</dbReference>
<comment type="domain">
    <text evidence="7">The DHHC domain is required for palmitoyltransferase activity.</text>
</comment>
<dbReference type="GO" id="GO:0016020">
    <property type="term" value="C:membrane"/>
    <property type="evidence" value="ECO:0007669"/>
    <property type="project" value="UniProtKB-SubCell"/>
</dbReference>
<evidence type="ECO:0000313" key="10">
    <source>
        <dbReference type="Proteomes" id="UP001149090"/>
    </source>
</evidence>
<keyword evidence="3 7" id="KW-0812">Transmembrane</keyword>
<dbReference type="OMA" id="WHQNDED"/>
<comment type="subcellular location">
    <subcellularLocation>
        <location evidence="1">Membrane</location>
        <topology evidence="1">Multi-pass membrane protein</topology>
    </subcellularLocation>
</comment>
<dbReference type="PANTHER" id="PTHR12246">
    <property type="entry name" value="PALMITOYLTRANSFERASE ZDHHC16"/>
    <property type="match status" value="1"/>
</dbReference>
<evidence type="ECO:0000256" key="4">
    <source>
        <dbReference type="ARBA" id="ARBA00022989"/>
    </source>
</evidence>
<evidence type="ECO:0000256" key="7">
    <source>
        <dbReference type="RuleBase" id="RU079119"/>
    </source>
</evidence>
<reference evidence="9" key="1">
    <citation type="submission" date="2022-10" db="EMBL/GenBank/DDBJ databases">
        <title>Novel sulphate-reducing endosymbionts in the free-living metamonad Anaeramoeba.</title>
        <authorList>
            <person name="Jerlstrom-Hultqvist J."/>
            <person name="Cepicka I."/>
            <person name="Gallot-Lavallee L."/>
            <person name="Salas-Leiva D."/>
            <person name="Curtis B.A."/>
            <person name="Zahonova K."/>
            <person name="Pipaliya S."/>
            <person name="Dacks J."/>
            <person name="Roger A.J."/>
        </authorList>
    </citation>
    <scope>NUCLEOTIDE SEQUENCE</scope>
    <source>
        <strain evidence="9">BMAN</strain>
    </source>
</reference>
<proteinExistence type="inferred from homology"/>
<evidence type="ECO:0000256" key="3">
    <source>
        <dbReference type="ARBA" id="ARBA00022692"/>
    </source>
</evidence>
<gene>
    <name evidence="9" type="ORF">M0811_08415</name>
</gene>
<dbReference type="AlphaFoldDB" id="A0A9Q0LI89"/>
<feature type="transmembrane region" description="Helical" evidence="7">
    <location>
        <begin position="44"/>
        <end position="62"/>
    </location>
</feature>
<keyword evidence="10" id="KW-1185">Reference proteome</keyword>
<comment type="caution">
    <text evidence="9">The sequence shown here is derived from an EMBL/GenBank/DDBJ whole genome shotgun (WGS) entry which is preliminary data.</text>
</comment>
<feature type="domain" description="Palmitoyltransferase DHHC" evidence="8">
    <location>
        <begin position="136"/>
        <end position="245"/>
    </location>
</feature>
<protein>
    <recommendedName>
        <fullName evidence="7">Palmitoyltransferase</fullName>
        <ecNumber evidence="7">2.3.1.225</ecNumber>
    </recommendedName>
</protein>
<keyword evidence="2 7" id="KW-0808">Transferase</keyword>
<feature type="transmembrane region" description="Helical" evidence="7">
    <location>
        <begin position="173"/>
        <end position="196"/>
    </location>
</feature>
<accession>A0A9Q0LI89</accession>
<feature type="transmembrane region" description="Helical" evidence="7">
    <location>
        <begin position="74"/>
        <end position="94"/>
    </location>
</feature>
<keyword evidence="5 7" id="KW-0472">Membrane</keyword>
<keyword evidence="4 7" id="KW-1133">Transmembrane helix</keyword>
<dbReference type="Pfam" id="PF01529">
    <property type="entry name" value="DHHC"/>
    <property type="match status" value="1"/>
</dbReference>
<sequence>MNDSLEEIYELEQSIEEKKICFCSKYLPSRFSVLCEHFVCGWDFYFPLLVALCLFSFATFTFNRMAIGLSNASVKIFYLVVYDLFSLLFLSSYIRTIFTDPGIVPINWPNLDLEQSCPKIPKKVMTDEEHELARLRPRPPRAKYTKRLCALIRKLDHICPWVANAVGFCNYKFFYLMLMYGFLTCLTGAFMIIPILTKPSRSKIGKEFLIPTLIIYGLFFLNIGNLLMHHTFLLLRNMTTLEYLEMSYAKEQGEDYPNIYDLGTFANVKQVLGQKIIVWFIPTGFSVKGDGYSFPTNGLDCPRNELRSVSSLSHPKTSEKTERSYGKISDDEIYNNHSQNQDDPVVQALGIPLTEDSIYIDEQTSQISTKY</sequence>
<feature type="transmembrane region" description="Helical" evidence="7">
    <location>
        <begin position="208"/>
        <end position="228"/>
    </location>
</feature>